<dbReference type="AlphaFoldDB" id="A0A7K5ICJ7"/>
<sequence>LLLLRSLPPARHAALDHLRAVFDEQVCSHLAEREAGGRGPGVAGGVASGPLAEVVQEVQRVLSGFVRGNPRAWAPPVSAWAVELMGQLSSKYGGRPGVPRASSLNELLQLWMSCAATRALMDLYTQCLSAMAAACPEACVDALLDTSVQHSPHFDWVVAHIGSSFPNTIISRVLSCGLRDFCAHGGGAVAAESPFFAAAADSKRVPKMASVVGILGHLASRHAGSIKQELLRMFHEGLGAREPPLKATVPFLLQLAVMSPPLLAAVSAELVDSLSPAVLNQLHQHFVALPREELEGTVAVVVHLICQTSAGAFRLLQFLLFGATAGALEPGDPRAASLLDTNRRFTLNLAGGVWSVFHAGVVGRGLKAAGGGEGRRDDEEEEEEEEEVAHNTQAFLTLLLRCCCFHHHPHGDRDPVPTIHPEAAKAVAAALVENVCPEAAGGELAWPPEEQARGTVERDLRICRRFREHPLLFPLLRVVALGRPALCYCSVLLRGLLGALVAFWDACRERRATAAPWHLDASCALVACMAEGSLLPPALGNVHEVFPHLAPFEVHLVLLSVWEYLRENSPLPQRFTFRDGAFHRDFARDGARHLAVLHSVLHRNIQHLGGLAGRFQA</sequence>
<dbReference type="Pfam" id="PF14837">
    <property type="entry name" value="INTS5_N"/>
    <property type="match status" value="1"/>
</dbReference>
<dbReference type="OrthoDB" id="69088at2759"/>
<dbReference type="InterPro" id="IPR029444">
    <property type="entry name" value="INTS5_C"/>
</dbReference>
<feature type="domain" description="Integrator complex subunit 5 N-terminal" evidence="1">
    <location>
        <begin position="1"/>
        <end position="183"/>
    </location>
</feature>
<evidence type="ECO:0000313" key="4">
    <source>
        <dbReference type="Proteomes" id="UP000549499"/>
    </source>
</evidence>
<dbReference type="PANTHER" id="PTHR31697:SF2">
    <property type="entry name" value="INTEGRATOR COMPLEX SUBUNIT 5"/>
    <property type="match status" value="1"/>
</dbReference>
<dbReference type="EMBL" id="VYZB01002363">
    <property type="protein sequence ID" value="NWS79133.1"/>
    <property type="molecule type" value="Genomic_DNA"/>
</dbReference>
<organism evidence="3 4">
    <name type="scientific">Crotophaga sulcirostris</name>
    <name type="common">Groove-billed ani</name>
    <dbReference type="NCBI Taxonomy" id="33598"/>
    <lineage>
        <taxon>Eukaryota</taxon>
        <taxon>Metazoa</taxon>
        <taxon>Chordata</taxon>
        <taxon>Craniata</taxon>
        <taxon>Vertebrata</taxon>
        <taxon>Euteleostomi</taxon>
        <taxon>Archelosauria</taxon>
        <taxon>Archosauria</taxon>
        <taxon>Dinosauria</taxon>
        <taxon>Saurischia</taxon>
        <taxon>Theropoda</taxon>
        <taxon>Coelurosauria</taxon>
        <taxon>Aves</taxon>
        <taxon>Neognathae</taxon>
        <taxon>Neoaves</taxon>
        <taxon>Otidimorphae</taxon>
        <taxon>Cuculiformes</taxon>
        <taxon>Crotophagidae</taxon>
        <taxon>Crotophaga</taxon>
    </lineage>
</organism>
<evidence type="ECO:0000313" key="3">
    <source>
        <dbReference type="EMBL" id="NWS79133.1"/>
    </source>
</evidence>
<dbReference type="Pfam" id="PF14838">
    <property type="entry name" value="INTS5_C"/>
    <property type="match status" value="1"/>
</dbReference>
<protein>
    <submittedName>
        <fullName evidence="3">INT5 protein</fullName>
    </submittedName>
</protein>
<dbReference type="GO" id="GO:0034472">
    <property type="term" value="P:snRNA 3'-end processing"/>
    <property type="evidence" value="ECO:0007669"/>
    <property type="project" value="TreeGrafter"/>
</dbReference>
<dbReference type="GO" id="GO:0032039">
    <property type="term" value="C:integrator complex"/>
    <property type="evidence" value="ECO:0007669"/>
    <property type="project" value="InterPro"/>
</dbReference>
<dbReference type="Proteomes" id="UP000549499">
    <property type="component" value="Unassembled WGS sequence"/>
</dbReference>
<dbReference type="PANTHER" id="PTHR31697">
    <property type="entry name" value="INTEGRATOR COMPLEX SUBUNIT 5"/>
    <property type="match status" value="1"/>
</dbReference>
<keyword evidence="4" id="KW-1185">Reference proteome</keyword>
<evidence type="ECO:0000259" key="1">
    <source>
        <dbReference type="Pfam" id="PF14837"/>
    </source>
</evidence>
<comment type="caution">
    <text evidence="3">The sequence shown here is derived from an EMBL/GenBank/DDBJ whole genome shotgun (WGS) entry which is preliminary data.</text>
</comment>
<proteinExistence type="predicted"/>
<reference evidence="3 4" key="1">
    <citation type="submission" date="2019-09" db="EMBL/GenBank/DDBJ databases">
        <title>Bird 10,000 Genomes (B10K) Project - Family phase.</title>
        <authorList>
            <person name="Zhang G."/>
        </authorList>
    </citation>
    <scope>NUCLEOTIDE SEQUENCE [LARGE SCALE GENOMIC DNA]</scope>
    <source>
        <strain evidence="3">B10K-DU-003-44</strain>
        <tissue evidence="3">Muscle</tissue>
    </source>
</reference>
<accession>A0A7K5ICJ7</accession>
<dbReference type="InterPro" id="IPR040316">
    <property type="entry name" value="INTS5"/>
</dbReference>
<feature type="non-terminal residue" evidence="3">
    <location>
        <position position="617"/>
    </location>
</feature>
<feature type="non-terminal residue" evidence="3">
    <location>
        <position position="1"/>
    </location>
</feature>
<name>A0A7K5ICJ7_CROSL</name>
<evidence type="ECO:0000259" key="2">
    <source>
        <dbReference type="Pfam" id="PF14838"/>
    </source>
</evidence>
<dbReference type="InterPro" id="IPR029445">
    <property type="entry name" value="INTS5_N"/>
</dbReference>
<feature type="domain" description="Integrator complex subunit 5 C-terminal" evidence="2">
    <location>
        <begin position="320"/>
        <end position="608"/>
    </location>
</feature>
<gene>
    <name evidence="3" type="primary">Ints5</name>
    <name evidence="3" type="ORF">CROSUL_R14630</name>
</gene>